<proteinExistence type="predicted"/>
<dbReference type="KEGG" id="mss:MSU_0766"/>
<dbReference type="AlphaFoldDB" id="F0QS21"/>
<keyword evidence="3" id="KW-1185">Reference proteome</keyword>
<evidence type="ECO:0000256" key="1">
    <source>
        <dbReference type="SAM" id="MobiDB-lite"/>
    </source>
</evidence>
<reference evidence="2 3" key="1">
    <citation type="journal article" date="2011" name="J. Bacteriol.">
        <title>Complete genome sequences of two hemotropic Mycoplasmas, Mycoplasma haemofelis strain Ohio2 and Mycoplasma suis strain Illinois.</title>
        <authorList>
            <person name="Messick J.B."/>
            <person name="Santos A.P."/>
            <person name="Guimaraes A.M."/>
        </authorList>
    </citation>
    <scope>NUCLEOTIDE SEQUENCE [LARGE SCALE GENOMIC DNA]</scope>
    <source>
        <strain evidence="2 3">Illinois</strain>
    </source>
</reference>
<dbReference type="Proteomes" id="UP000007484">
    <property type="component" value="Chromosome"/>
</dbReference>
<organism evidence="2 3">
    <name type="scientific">Mycoplasma suis (strain Illinois)</name>
    <dbReference type="NCBI Taxonomy" id="768700"/>
    <lineage>
        <taxon>Bacteria</taxon>
        <taxon>Bacillati</taxon>
        <taxon>Mycoplasmatota</taxon>
        <taxon>Mollicutes</taxon>
        <taxon>Mycoplasmataceae</taxon>
        <taxon>Mycoplasma</taxon>
    </lineage>
</organism>
<gene>
    <name evidence="2" type="ordered locus">MSU_0766</name>
</gene>
<feature type="region of interest" description="Disordered" evidence="1">
    <location>
        <begin position="143"/>
        <end position="162"/>
    </location>
</feature>
<accession>F0QS21</accession>
<dbReference type="HOGENOM" id="CLU_1633579_0_0_14"/>
<sequence>MVSVQVPPHWFRYISITLSSSWIKCPLGLLGFVLKTLSILFEGIDGFLCWGVTFGVEDLGWEFALGEETVEALPLETWGEGFTFLTVGCLLWIPEETFLDCCVFCESWVSFLTSGFWVSPSWGLTSWLVKTLVGCCSLLSKDPRPEPMPPPRNLKKPIPLIL</sequence>
<name>F0QS21_MYCSL</name>
<dbReference type="EMBL" id="CP002525">
    <property type="protein sequence ID" value="ADX98291.1"/>
    <property type="molecule type" value="Genomic_DNA"/>
</dbReference>
<evidence type="ECO:0000313" key="2">
    <source>
        <dbReference type="EMBL" id="ADX98291.1"/>
    </source>
</evidence>
<protein>
    <submittedName>
        <fullName evidence="2">Uncharacterized protein</fullName>
    </submittedName>
</protein>
<evidence type="ECO:0000313" key="3">
    <source>
        <dbReference type="Proteomes" id="UP000007484"/>
    </source>
</evidence>
<dbReference type="RefSeq" id="WP_013610121.1">
    <property type="nucleotide sequence ID" value="NC_015155.1"/>
</dbReference>